<protein>
    <submittedName>
        <fullName evidence="9">Dehydration-responsive element-binding protein 3-like</fullName>
    </submittedName>
</protein>
<dbReference type="OrthoDB" id="1932364at2759"/>
<evidence type="ECO:0000256" key="1">
    <source>
        <dbReference type="ARBA" id="ARBA00004123"/>
    </source>
</evidence>
<keyword evidence="6" id="KW-0539">Nucleus</keyword>
<dbReference type="GO" id="GO:0003677">
    <property type="term" value="F:DNA binding"/>
    <property type="evidence" value="ECO:0007669"/>
    <property type="project" value="UniProtKB-KW"/>
</dbReference>
<dbReference type="InterPro" id="IPR001471">
    <property type="entry name" value="AP2/ERF_dom"/>
</dbReference>
<dbReference type="SMART" id="SM00380">
    <property type="entry name" value="AP2"/>
    <property type="match status" value="1"/>
</dbReference>
<dbReference type="KEGG" id="nnu:104602446"/>
<evidence type="ECO:0000313" key="8">
    <source>
        <dbReference type="Proteomes" id="UP000189703"/>
    </source>
</evidence>
<evidence type="ECO:0000256" key="3">
    <source>
        <dbReference type="ARBA" id="ARBA00023125"/>
    </source>
</evidence>
<dbReference type="InterPro" id="IPR051032">
    <property type="entry name" value="AP2/ERF_TF_ERF_subfamily"/>
</dbReference>
<dbReference type="PANTHER" id="PTHR31985:SF130">
    <property type="entry name" value="ETHYLENE-RESPONSIVE TRANSCRIPTION FACTOR ERF034"/>
    <property type="match status" value="1"/>
</dbReference>
<dbReference type="InterPro" id="IPR016177">
    <property type="entry name" value="DNA-bd_dom_sf"/>
</dbReference>
<dbReference type="GeneID" id="104602446"/>
<gene>
    <name evidence="9" type="primary">LOC104602446</name>
</gene>
<dbReference type="Pfam" id="PF00847">
    <property type="entry name" value="AP2"/>
    <property type="match status" value="1"/>
</dbReference>
<organism evidence="8 9">
    <name type="scientific">Nelumbo nucifera</name>
    <name type="common">Sacred lotus</name>
    <dbReference type="NCBI Taxonomy" id="4432"/>
    <lineage>
        <taxon>Eukaryota</taxon>
        <taxon>Viridiplantae</taxon>
        <taxon>Streptophyta</taxon>
        <taxon>Embryophyta</taxon>
        <taxon>Tracheophyta</taxon>
        <taxon>Spermatophyta</taxon>
        <taxon>Magnoliopsida</taxon>
        <taxon>Proteales</taxon>
        <taxon>Nelumbonaceae</taxon>
        <taxon>Nelumbo</taxon>
    </lineage>
</organism>
<evidence type="ECO:0000256" key="6">
    <source>
        <dbReference type="ARBA" id="ARBA00023242"/>
    </source>
</evidence>
<reference evidence="9" key="1">
    <citation type="submission" date="2025-08" db="UniProtKB">
        <authorList>
            <consortium name="RefSeq"/>
        </authorList>
    </citation>
    <scope>IDENTIFICATION</scope>
</reference>
<evidence type="ECO:0000256" key="5">
    <source>
        <dbReference type="ARBA" id="ARBA00023163"/>
    </source>
</evidence>
<dbReference type="Proteomes" id="UP000189703">
    <property type="component" value="Unplaced"/>
</dbReference>
<dbReference type="GO" id="GO:0005634">
    <property type="term" value="C:nucleus"/>
    <property type="evidence" value="ECO:0007669"/>
    <property type="project" value="UniProtKB-SubCell"/>
</dbReference>
<comment type="subcellular location">
    <subcellularLocation>
        <location evidence="1">Nucleus</location>
    </subcellularLocation>
</comment>
<evidence type="ECO:0000256" key="7">
    <source>
        <dbReference type="ARBA" id="ARBA00024343"/>
    </source>
</evidence>
<dbReference type="PROSITE" id="PS51032">
    <property type="entry name" value="AP2_ERF"/>
    <property type="match status" value="1"/>
</dbReference>
<evidence type="ECO:0000256" key="4">
    <source>
        <dbReference type="ARBA" id="ARBA00023159"/>
    </source>
</evidence>
<keyword evidence="3" id="KW-0238">DNA-binding</keyword>
<keyword evidence="2" id="KW-0805">Transcription regulation</keyword>
<dbReference type="GO" id="GO:0003700">
    <property type="term" value="F:DNA-binding transcription factor activity"/>
    <property type="evidence" value="ECO:0007669"/>
    <property type="project" value="InterPro"/>
</dbReference>
<dbReference type="CDD" id="cd00018">
    <property type="entry name" value="AP2"/>
    <property type="match status" value="1"/>
</dbReference>
<dbReference type="Gene3D" id="3.30.730.10">
    <property type="entry name" value="AP2/ERF domain"/>
    <property type="match status" value="1"/>
</dbReference>
<keyword evidence="8" id="KW-1185">Reference proteome</keyword>
<dbReference type="SUPFAM" id="SSF54171">
    <property type="entry name" value="DNA-binding domain"/>
    <property type="match status" value="1"/>
</dbReference>
<keyword evidence="5" id="KW-0804">Transcription</keyword>
<accession>A0A1U8AP96</accession>
<name>A0A1U8AP96_NELNU</name>
<keyword evidence="4" id="KW-0010">Activator</keyword>
<sequence>MIACEAAQNSSSTTTFLGLNSFAELNITPKISKEVVQEVKNANEARRRQKTNSNDGNQLSYRGVRMHSFGKWISEIREPRKKSRIWLRTFPTPEMATRAHDVAALNIKGNSAFLNFPELAHELPRLATYHTKTSRLLLPKQLQPHSTSNQQVAKLKPKTNASRVDQNFQILTPQVSPSRRTMIPEEN</sequence>
<dbReference type="AlphaFoldDB" id="A0A1U8AP96"/>
<evidence type="ECO:0000313" key="9">
    <source>
        <dbReference type="RefSeq" id="XP_010264432.1"/>
    </source>
</evidence>
<dbReference type="PRINTS" id="PR00367">
    <property type="entry name" value="ETHRSPELEMNT"/>
</dbReference>
<evidence type="ECO:0000256" key="2">
    <source>
        <dbReference type="ARBA" id="ARBA00023015"/>
    </source>
</evidence>
<dbReference type="PANTHER" id="PTHR31985">
    <property type="entry name" value="ETHYLENE-RESPONSIVE TRANSCRIPTION FACTOR ERF042-RELATED"/>
    <property type="match status" value="1"/>
</dbReference>
<comment type="similarity">
    <text evidence="7">Belongs to the AP2/ERF transcription factor family. ERF subfamily.</text>
</comment>
<dbReference type="RefSeq" id="XP_010264432.1">
    <property type="nucleotide sequence ID" value="XM_010266130.1"/>
</dbReference>
<dbReference type="InterPro" id="IPR036955">
    <property type="entry name" value="AP2/ERF_dom_sf"/>
</dbReference>
<proteinExistence type="inferred from homology"/>